<keyword evidence="2" id="KW-1185">Reference proteome</keyword>
<reference evidence="1 2" key="1">
    <citation type="journal article" date="2015" name="Sci. Rep.">
        <title>Genome of the facultative scuticociliatosis pathogen Pseudocohnilembus persalinus provides insight into its virulence through horizontal gene transfer.</title>
        <authorList>
            <person name="Xiong J."/>
            <person name="Wang G."/>
            <person name="Cheng J."/>
            <person name="Tian M."/>
            <person name="Pan X."/>
            <person name="Warren A."/>
            <person name="Jiang C."/>
            <person name="Yuan D."/>
            <person name="Miao W."/>
        </authorList>
    </citation>
    <scope>NUCLEOTIDE SEQUENCE [LARGE SCALE GENOMIC DNA]</scope>
    <source>
        <strain evidence="1">36N120E</strain>
    </source>
</reference>
<dbReference type="PANTHER" id="PTHR46388">
    <property type="entry name" value="NHL REPEAT-CONTAINING PROTEIN 2"/>
    <property type="match status" value="1"/>
</dbReference>
<accession>A0A0V0QMG5</accession>
<dbReference type="PANTHER" id="PTHR46388:SF2">
    <property type="entry name" value="NHL REPEAT-CONTAINING PROTEIN 2"/>
    <property type="match status" value="1"/>
</dbReference>
<comment type="caution">
    <text evidence="1">The sequence shown here is derived from an EMBL/GenBank/DDBJ whole genome shotgun (WGS) entry which is preliminary data.</text>
</comment>
<sequence>MKGFFQRLVGKKGIKGYKDGDFESSLFNQPDSAVYFRKNFYDAQLEKKYKVPIILNSISSSCLYVNESNYTSCQSSYSYTENGINDDISNTVPNLSYIKDIYIIPSGAKLPDDGEYDQQVIFISDKNNHCIRKINLETQITETVAGQCEISGFKDGPLGINLLNFPTSIGVDPAGNIFFYDSGNNYIRMLDTNGYINTLIKGSCRGHKEKIL</sequence>
<proteinExistence type="predicted"/>
<evidence type="ECO:0008006" key="3">
    <source>
        <dbReference type="Google" id="ProtNLM"/>
    </source>
</evidence>
<dbReference type="Gene3D" id="2.120.10.30">
    <property type="entry name" value="TolB, C-terminal domain"/>
    <property type="match status" value="1"/>
</dbReference>
<dbReference type="EMBL" id="LDAU01000131">
    <property type="protein sequence ID" value="KRX03523.1"/>
    <property type="molecule type" value="Genomic_DNA"/>
</dbReference>
<dbReference type="Proteomes" id="UP000054937">
    <property type="component" value="Unassembled WGS sequence"/>
</dbReference>
<dbReference type="InterPro" id="IPR011042">
    <property type="entry name" value="6-blade_b-propeller_TolB-like"/>
</dbReference>
<gene>
    <name evidence="1" type="ORF">PPERSA_02902</name>
</gene>
<evidence type="ECO:0000313" key="2">
    <source>
        <dbReference type="Proteomes" id="UP000054937"/>
    </source>
</evidence>
<dbReference type="OrthoDB" id="289513at2759"/>
<name>A0A0V0QMG5_PSEPJ</name>
<evidence type="ECO:0000313" key="1">
    <source>
        <dbReference type="EMBL" id="KRX03523.1"/>
    </source>
</evidence>
<dbReference type="AlphaFoldDB" id="A0A0V0QMG5"/>
<dbReference type="InParanoid" id="A0A0V0QMG5"/>
<organism evidence="1 2">
    <name type="scientific">Pseudocohnilembus persalinus</name>
    <name type="common">Ciliate</name>
    <dbReference type="NCBI Taxonomy" id="266149"/>
    <lineage>
        <taxon>Eukaryota</taxon>
        <taxon>Sar</taxon>
        <taxon>Alveolata</taxon>
        <taxon>Ciliophora</taxon>
        <taxon>Intramacronucleata</taxon>
        <taxon>Oligohymenophorea</taxon>
        <taxon>Scuticociliatia</taxon>
        <taxon>Philasterida</taxon>
        <taxon>Pseudocohnilembidae</taxon>
        <taxon>Pseudocohnilembus</taxon>
    </lineage>
</organism>
<protein>
    <recommendedName>
        <fullName evidence="3">Six-bladed beta-propeller, TolB-like</fullName>
    </recommendedName>
</protein>
<dbReference type="SUPFAM" id="SSF101898">
    <property type="entry name" value="NHL repeat"/>
    <property type="match status" value="1"/>
</dbReference>